<gene>
    <name evidence="2" type="ORF">ACFQ1U_03270</name>
</gene>
<keyword evidence="3" id="KW-1185">Reference proteome</keyword>
<accession>A0ABW3JPS8</accession>
<dbReference type="Proteomes" id="UP001597062">
    <property type="component" value="Unassembled WGS sequence"/>
</dbReference>
<dbReference type="RefSeq" id="WP_386105273.1">
    <property type="nucleotide sequence ID" value="NZ_JBHTJR010000020.1"/>
</dbReference>
<feature type="coiled-coil region" evidence="1">
    <location>
        <begin position="32"/>
        <end position="91"/>
    </location>
</feature>
<dbReference type="EMBL" id="JBHTJR010000020">
    <property type="protein sequence ID" value="MFD0992215.1"/>
    <property type="molecule type" value="Genomic_DNA"/>
</dbReference>
<evidence type="ECO:0008006" key="4">
    <source>
        <dbReference type="Google" id="ProtNLM"/>
    </source>
</evidence>
<comment type="caution">
    <text evidence="2">The sequence shown here is derived from an EMBL/GenBank/DDBJ whole genome shotgun (WGS) entry which is preliminary data.</text>
</comment>
<name>A0ABW3JPS8_9FLAO</name>
<reference evidence="3" key="1">
    <citation type="journal article" date="2019" name="Int. J. Syst. Evol. Microbiol.">
        <title>The Global Catalogue of Microorganisms (GCM) 10K type strain sequencing project: providing services to taxonomists for standard genome sequencing and annotation.</title>
        <authorList>
            <consortium name="The Broad Institute Genomics Platform"/>
            <consortium name="The Broad Institute Genome Sequencing Center for Infectious Disease"/>
            <person name="Wu L."/>
            <person name="Ma J."/>
        </authorList>
    </citation>
    <scope>NUCLEOTIDE SEQUENCE [LARGE SCALE GENOMIC DNA]</scope>
    <source>
        <strain evidence="3">CCUG 60527</strain>
    </source>
</reference>
<organism evidence="2 3">
    <name type="scientific">Tenacibaculum geojense</name>
    <dbReference type="NCBI Taxonomy" id="915352"/>
    <lineage>
        <taxon>Bacteria</taxon>
        <taxon>Pseudomonadati</taxon>
        <taxon>Bacteroidota</taxon>
        <taxon>Flavobacteriia</taxon>
        <taxon>Flavobacteriales</taxon>
        <taxon>Flavobacteriaceae</taxon>
        <taxon>Tenacibaculum</taxon>
    </lineage>
</organism>
<evidence type="ECO:0000313" key="2">
    <source>
        <dbReference type="EMBL" id="MFD0992215.1"/>
    </source>
</evidence>
<protein>
    <recommendedName>
        <fullName evidence="4">Chromosome segregation protein SMC</fullName>
    </recommendedName>
</protein>
<proteinExistence type="predicted"/>
<evidence type="ECO:0000313" key="3">
    <source>
        <dbReference type="Proteomes" id="UP001597062"/>
    </source>
</evidence>
<evidence type="ECO:0000256" key="1">
    <source>
        <dbReference type="SAM" id="Coils"/>
    </source>
</evidence>
<keyword evidence="1" id="KW-0175">Coiled coil</keyword>
<sequence length="299" mass="34197">MSSKNKNRGIIILLLVLILAIGFLSYLNATDYHKLQEAFNDEKKELELELNKIITDYDEVISQKIEVSSSLREKRTIIVNLKDSVKNLSEENYGLIRGFRKRISTLEKENRLLFAQVDSLNQVNGLLQVENISVRQELNKQTNINKKIAKRYVNLKHTNKELESTIDKVSTVEIDGLEIIAMKRKSGGKYTTTSRSKRTDAFKINLTFLANEYAKSEVKKLYVSIIDENKNVISADGNTILKNGKRLLYSDVFNVNYDKKEISFVSLAEVDSKIIHEGKYTVNVYLDGVLIGNRVLELK</sequence>